<organism evidence="1 2">
    <name type="scientific">Romanomermis culicivorax</name>
    <name type="common">Nematode worm</name>
    <dbReference type="NCBI Taxonomy" id="13658"/>
    <lineage>
        <taxon>Eukaryota</taxon>
        <taxon>Metazoa</taxon>
        <taxon>Ecdysozoa</taxon>
        <taxon>Nematoda</taxon>
        <taxon>Enoplea</taxon>
        <taxon>Dorylaimia</taxon>
        <taxon>Mermithida</taxon>
        <taxon>Mermithoidea</taxon>
        <taxon>Mermithidae</taxon>
        <taxon>Romanomermis</taxon>
    </lineage>
</organism>
<reference evidence="2" key="1">
    <citation type="submission" date="2022-11" db="UniProtKB">
        <authorList>
            <consortium name="WormBaseParasite"/>
        </authorList>
    </citation>
    <scope>IDENTIFICATION</scope>
</reference>
<protein>
    <submittedName>
        <fullName evidence="2">Uncharacterized protein</fullName>
    </submittedName>
</protein>
<proteinExistence type="predicted"/>
<dbReference type="WBParaSite" id="nRc.2.0.1.t33302-RA">
    <property type="protein sequence ID" value="nRc.2.0.1.t33302-RA"/>
    <property type="gene ID" value="nRc.2.0.1.g33302"/>
</dbReference>
<evidence type="ECO:0000313" key="1">
    <source>
        <dbReference type="Proteomes" id="UP000887565"/>
    </source>
</evidence>
<evidence type="ECO:0000313" key="2">
    <source>
        <dbReference type="WBParaSite" id="nRc.2.0.1.t33302-RA"/>
    </source>
</evidence>
<keyword evidence="1" id="KW-1185">Reference proteome</keyword>
<dbReference type="AlphaFoldDB" id="A0A915K603"/>
<accession>A0A915K603</accession>
<dbReference type="Proteomes" id="UP000887565">
    <property type="component" value="Unplaced"/>
</dbReference>
<sequence length="60" mass="6632">MSLERRALSMTLAHIAALSYGSIFPSLVKDDVLFLLPFIVGNFVGCIFKPNHLVECSTFT</sequence>
<name>A0A915K603_ROMCU</name>